<protein>
    <submittedName>
        <fullName evidence="1">Uncharacterized protein</fullName>
    </submittedName>
</protein>
<dbReference type="AlphaFoldDB" id="A0A6N7Y0F1"/>
<name>A0A6N7Y0F1_9FIRM</name>
<dbReference type="RefSeq" id="WP_154442788.1">
    <property type="nucleotide sequence ID" value="NZ_VUNQ01000060.1"/>
</dbReference>
<keyword evidence="2" id="KW-1185">Reference proteome</keyword>
<dbReference type="EMBL" id="VUNQ01000060">
    <property type="protein sequence ID" value="MSU03223.1"/>
    <property type="molecule type" value="Genomic_DNA"/>
</dbReference>
<dbReference type="PROSITE" id="PS51257">
    <property type="entry name" value="PROKAR_LIPOPROTEIN"/>
    <property type="match status" value="1"/>
</dbReference>
<gene>
    <name evidence="1" type="ORF">FYJ83_17315</name>
</gene>
<sequence>MKKYNLTWIIFLVFLLIVTLSACSETKENLIYTNDEYGFSIEFPESWSGEFEVIPYEYGLAITSQVNDIETLAYIHKYTIQEWQDLNYGLEIPVQHQVLSENEEVVFILIYPGDVNYNIENEDSVKRNEEMTTDLMEENFIFNWLD</sequence>
<reference evidence="1 2" key="1">
    <citation type="submission" date="2019-09" db="EMBL/GenBank/DDBJ databases">
        <title>In-depth cultivation of the pig gut microbiome towards novel bacterial diversity and tailored functional studies.</title>
        <authorList>
            <person name="Wylensek D."/>
            <person name="Hitch T.C.A."/>
            <person name="Clavel T."/>
        </authorList>
    </citation>
    <scope>NUCLEOTIDE SEQUENCE [LARGE SCALE GENOMIC DNA]</scope>
    <source>
        <strain evidence="1 2">WCA3-693-APC-4?</strain>
    </source>
</reference>
<comment type="caution">
    <text evidence="1">The sequence shown here is derived from an EMBL/GenBank/DDBJ whole genome shotgun (WGS) entry which is preliminary data.</text>
</comment>
<evidence type="ECO:0000313" key="1">
    <source>
        <dbReference type="EMBL" id="MSU03223.1"/>
    </source>
</evidence>
<accession>A0A6N7Y0F1</accession>
<organism evidence="1 2">
    <name type="scientific">Tissierella pigra</name>
    <dbReference type="NCBI Taxonomy" id="2607614"/>
    <lineage>
        <taxon>Bacteria</taxon>
        <taxon>Bacillati</taxon>
        <taxon>Bacillota</taxon>
        <taxon>Tissierellia</taxon>
        <taxon>Tissierellales</taxon>
        <taxon>Tissierellaceae</taxon>
        <taxon>Tissierella</taxon>
    </lineage>
</organism>
<evidence type="ECO:0000313" key="2">
    <source>
        <dbReference type="Proteomes" id="UP000469523"/>
    </source>
</evidence>
<proteinExistence type="predicted"/>
<dbReference type="Proteomes" id="UP000469523">
    <property type="component" value="Unassembled WGS sequence"/>
</dbReference>